<dbReference type="EMBL" id="UINC01108594">
    <property type="protein sequence ID" value="SVC74822.1"/>
    <property type="molecule type" value="Genomic_DNA"/>
</dbReference>
<gene>
    <name evidence="8" type="ORF">METZ01_LOCUS327676</name>
</gene>
<proteinExistence type="inferred from homology"/>
<keyword evidence="3" id="KW-0677">Repeat</keyword>
<evidence type="ECO:0000259" key="7">
    <source>
        <dbReference type="PROSITE" id="PS51740"/>
    </source>
</evidence>
<keyword evidence="6" id="KW-0804">Transcription</keyword>
<dbReference type="PANTHER" id="PTHR34701:SF1">
    <property type="entry name" value="TRANSCRIPTIONAL REGULATOR MRAZ"/>
    <property type="match status" value="1"/>
</dbReference>
<evidence type="ECO:0000256" key="6">
    <source>
        <dbReference type="ARBA" id="ARBA00023163"/>
    </source>
</evidence>
<dbReference type="PANTHER" id="PTHR34701">
    <property type="entry name" value="TRANSCRIPTIONAL REGULATOR MRAZ"/>
    <property type="match status" value="1"/>
</dbReference>
<accession>A0A382PS55</accession>
<evidence type="ECO:0000256" key="4">
    <source>
        <dbReference type="ARBA" id="ARBA00023015"/>
    </source>
</evidence>
<dbReference type="InterPro" id="IPR037914">
    <property type="entry name" value="SpoVT-AbrB_sf"/>
</dbReference>
<keyword evidence="2" id="KW-0963">Cytoplasm</keyword>
<sequence length="147" mass="16151">MRKGTAVVFVGTHQRALDDKGRLVLPAKFRSHFSDGGYISKGRGCVDLHTVEGFEEMASRLDEQMKAKELDVMVASQVLASAEEVRLDAQGRVTLSLRLREFASLEGEVAVCGFDKRISIWNAGEWASMEDDLDPSVVEALWHGGGI</sequence>
<dbReference type="Gene3D" id="3.40.1550.20">
    <property type="entry name" value="Transcriptional regulator MraZ domain"/>
    <property type="match status" value="1"/>
</dbReference>
<dbReference type="InterPro" id="IPR035644">
    <property type="entry name" value="MraZ_C"/>
</dbReference>
<evidence type="ECO:0000313" key="8">
    <source>
        <dbReference type="EMBL" id="SVC74822.1"/>
    </source>
</evidence>
<reference evidence="8" key="1">
    <citation type="submission" date="2018-05" db="EMBL/GenBank/DDBJ databases">
        <authorList>
            <person name="Lanie J.A."/>
            <person name="Ng W.-L."/>
            <person name="Kazmierczak K.M."/>
            <person name="Andrzejewski T.M."/>
            <person name="Davidsen T.M."/>
            <person name="Wayne K.J."/>
            <person name="Tettelin H."/>
            <person name="Glass J.I."/>
            <person name="Rusch D."/>
            <person name="Podicherti R."/>
            <person name="Tsui H.-C.T."/>
            <person name="Winkler M.E."/>
        </authorList>
    </citation>
    <scope>NUCLEOTIDE SEQUENCE</scope>
</reference>
<evidence type="ECO:0000256" key="3">
    <source>
        <dbReference type="ARBA" id="ARBA00022737"/>
    </source>
</evidence>
<name>A0A382PS55_9ZZZZ</name>
<dbReference type="GO" id="GO:2000143">
    <property type="term" value="P:negative regulation of DNA-templated transcription initiation"/>
    <property type="evidence" value="ECO:0007669"/>
    <property type="project" value="TreeGrafter"/>
</dbReference>
<dbReference type="CDD" id="cd16320">
    <property type="entry name" value="MraZ_N"/>
    <property type="match status" value="1"/>
</dbReference>
<organism evidence="8">
    <name type="scientific">marine metagenome</name>
    <dbReference type="NCBI Taxonomy" id="408172"/>
    <lineage>
        <taxon>unclassified sequences</taxon>
        <taxon>metagenomes</taxon>
        <taxon>ecological metagenomes</taxon>
    </lineage>
</organism>
<protein>
    <recommendedName>
        <fullName evidence="1">Transcriptional regulator MraZ</fullName>
    </recommendedName>
</protein>
<dbReference type="InterPro" id="IPR038619">
    <property type="entry name" value="MraZ_sf"/>
</dbReference>
<dbReference type="CDD" id="cd16321">
    <property type="entry name" value="MraZ_C"/>
    <property type="match status" value="1"/>
</dbReference>
<keyword evidence="4" id="KW-0805">Transcription regulation</keyword>
<dbReference type="SUPFAM" id="SSF89447">
    <property type="entry name" value="AbrB/MazE/MraZ-like"/>
    <property type="match status" value="1"/>
</dbReference>
<evidence type="ECO:0000256" key="2">
    <source>
        <dbReference type="ARBA" id="ARBA00022490"/>
    </source>
</evidence>
<dbReference type="InterPro" id="IPR003444">
    <property type="entry name" value="MraZ"/>
</dbReference>
<dbReference type="InterPro" id="IPR007159">
    <property type="entry name" value="SpoVT-AbrB_dom"/>
</dbReference>
<dbReference type="Pfam" id="PF02381">
    <property type="entry name" value="MraZ"/>
    <property type="match status" value="2"/>
</dbReference>
<feature type="domain" description="SpoVT-AbrB" evidence="7">
    <location>
        <begin position="12"/>
        <end position="53"/>
    </location>
</feature>
<dbReference type="GO" id="GO:0000976">
    <property type="term" value="F:transcription cis-regulatory region binding"/>
    <property type="evidence" value="ECO:0007669"/>
    <property type="project" value="TreeGrafter"/>
</dbReference>
<dbReference type="InterPro" id="IPR035642">
    <property type="entry name" value="MraZ_N"/>
</dbReference>
<keyword evidence="5" id="KW-0238">DNA-binding</keyword>
<evidence type="ECO:0000256" key="1">
    <source>
        <dbReference type="ARBA" id="ARBA00013860"/>
    </source>
</evidence>
<evidence type="ECO:0000256" key="5">
    <source>
        <dbReference type="ARBA" id="ARBA00023125"/>
    </source>
</evidence>
<dbReference type="GO" id="GO:0003700">
    <property type="term" value="F:DNA-binding transcription factor activity"/>
    <property type="evidence" value="ECO:0007669"/>
    <property type="project" value="InterPro"/>
</dbReference>
<feature type="domain" description="SpoVT-AbrB" evidence="7">
    <location>
        <begin position="82"/>
        <end position="125"/>
    </location>
</feature>
<dbReference type="HAMAP" id="MF_01008">
    <property type="entry name" value="MraZ"/>
    <property type="match status" value="1"/>
</dbReference>
<dbReference type="PROSITE" id="PS51740">
    <property type="entry name" value="SPOVT_ABRB"/>
    <property type="match status" value="2"/>
</dbReference>
<dbReference type="InterPro" id="IPR020603">
    <property type="entry name" value="MraZ_dom"/>
</dbReference>
<dbReference type="AlphaFoldDB" id="A0A382PS55"/>